<evidence type="ECO:0000256" key="1">
    <source>
        <dbReference type="SAM" id="MobiDB-lite"/>
    </source>
</evidence>
<proteinExistence type="predicted"/>
<dbReference type="RefSeq" id="XP_059600843.1">
    <property type="nucleotide sequence ID" value="XM_059748171.1"/>
</dbReference>
<protein>
    <submittedName>
        <fullName evidence="2">Uncharacterized protein</fullName>
    </submittedName>
</protein>
<reference evidence="2" key="1">
    <citation type="submission" date="2025-02" db="EMBL/GenBank/DDBJ databases">
        <authorList>
            <consortium name="NCBI Genome Project"/>
        </authorList>
    </citation>
    <scope>NUCLEOTIDE SEQUENCE</scope>
</reference>
<reference evidence="2" key="2">
    <citation type="submission" date="2025-08" db="UniProtKB">
        <authorList>
            <consortium name="RefSeq"/>
        </authorList>
    </citation>
    <scope>IDENTIFICATION</scope>
</reference>
<accession>A0AAJ8DYI9</accession>
<feature type="region of interest" description="Disordered" evidence="1">
    <location>
        <begin position="1"/>
        <end position="26"/>
    </location>
</feature>
<sequence length="213" mass="22983">MAPSNSRGAFKGGLEIDGSQCGGDRELSRAAPEMTAINNLDPHEQSVQEANLAGMFHLKGLGNRRVAVIPDQPALAGGFEDAQSSRAWQIVNPLCRPVSPRYLRARACISSRVQFNLTPVQSTRQHTTGRVSGSHRGASIDERLCQLECFPPSSIAIGTPLIHPKQGIKRSRASPAAPTDQVHAHNFHSTSVWMDCDPRSLALPGIARPIRLA</sequence>
<evidence type="ECO:0000313" key="2">
    <source>
        <dbReference type="RefSeq" id="XP_059600843.1"/>
    </source>
</evidence>
<organism evidence="2">
    <name type="scientific">Aspergillus niger</name>
    <dbReference type="NCBI Taxonomy" id="5061"/>
    <lineage>
        <taxon>Eukaryota</taxon>
        <taxon>Fungi</taxon>
        <taxon>Dikarya</taxon>
        <taxon>Ascomycota</taxon>
        <taxon>Pezizomycotina</taxon>
        <taxon>Eurotiomycetes</taxon>
        <taxon>Eurotiomycetidae</taxon>
        <taxon>Eurotiales</taxon>
        <taxon>Aspergillaceae</taxon>
        <taxon>Aspergillus</taxon>
        <taxon>Aspergillus subgen. Circumdati</taxon>
    </lineage>
</organism>
<dbReference type="GeneID" id="84591246"/>
<dbReference type="VEuPathDB" id="FungiDB:An07g00560"/>
<dbReference type="AlphaFoldDB" id="A0AAJ8DYI9"/>
<dbReference type="KEGG" id="ang:An07g00560"/>
<gene>
    <name evidence="2" type="ORF">An07g00560</name>
</gene>
<name>A0AAJ8DYI9_ASPNG</name>